<comment type="similarity">
    <text evidence="2">Belongs to the KptA/TPT1 family.</text>
</comment>
<comment type="catalytic activity">
    <reaction evidence="6">
        <text>2'-phospho-[ligated tRNA] + NAD(+) = mature tRNA + ADP-alpha-D-ribose 1'',2''-cyclic phosphate + nicotinamide</text>
        <dbReference type="Rhea" id="RHEA:23324"/>
        <dbReference type="Rhea" id="RHEA-COMP:11106"/>
        <dbReference type="Rhea" id="RHEA-COMP:11107"/>
        <dbReference type="ChEBI" id="CHEBI:17154"/>
        <dbReference type="ChEBI" id="CHEBI:57540"/>
        <dbReference type="ChEBI" id="CHEBI:76596"/>
        <dbReference type="ChEBI" id="CHEBI:82883"/>
        <dbReference type="ChEBI" id="CHEBI:85027"/>
        <dbReference type="EC" id="2.7.1.160"/>
    </reaction>
</comment>
<gene>
    <name evidence="8" type="ORF">R1flu_002705</name>
</gene>
<dbReference type="InterPro" id="IPR042080">
    <property type="entry name" value="RNA_2'-PTrans_N"/>
</dbReference>
<feature type="compositionally biased region" description="Basic and acidic residues" evidence="7">
    <location>
        <begin position="160"/>
        <end position="178"/>
    </location>
</feature>
<dbReference type="EC" id="2.7.1.160" evidence="3"/>
<dbReference type="Pfam" id="PF01885">
    <property type="entry name" value="PTS_2-RNA"/>
    <property type="match status" value="1"/>
</dbReference>
<evidence type="ECO:0000256" key="2">
    <source>
        <dbReference type="ARBA" id="ARBA00009836"/>
    </source>
</evidence>
<sequence>MASVNPWNKTVNSGHAANVSGVAPRGGIDVRLGPTDPAAQKKASFGGMAANRSRLPDANCNTFIQFGDFSPVGSGGSQNFAAAQNLYPAGVSDVPTATFVENVNPGSSETLGAGGHPVPSRDKPLGNLEIKNGPTAARRPPAALGKNTVVGKSTASHSQALDEVRMTEEAELNKDSDPRSIPTFNTMNEEDFPGLGAAPSGKGRRRENRAPSKPVIGASKNSGADIAACVDASKLDARRGVGTSVGDVEAYRRHERREFNRGRGRDSGGEGRDIDALGRTLTKILRHQAEQLKLDLAKDGYTEVNQLLKLPMKTASLRPLSSHTVEDVLLAVERDNKQRFGIKKENGVLLIRANQGHSIKTVETEELLKPILSAEEIPVCVHGTYDEYLDSIARQGLKRMKRNHVHFASGLTPTDGVISGMRKTCNILIYLDVSKALQDGMKLYMSENGVILTEGFGGVVPPKYFKEIRSWPDQKPLKNLVLETSTNSD</sequence>
<evidence type="ECO:0000256" key="4">
    <source>
        <dbReference type="ARBA" id="ARBA00022679"/>
    </source>
</evidence>
<dbReference type="AlphaFoldDB" id="A0ABD1Y6X5"/>
<dbReference type="SUPFAM" id="SSF56399">
    <property type="entry name" value="ADP-ribosylation"/>
    <property type="match status" value="1"/>
</dbReference>
<dbReference type="EMBL" id="JBHFFA010000006">
    <property type="protein sequence ID" value="KAL2622500.1"/>
    <property type="molecule type" value="Genomic_DNA"/>
</dbReference>
<dbReference type="Gene3D" id="3.20.170.30">
    <property type="match status" value="1"/>
</dbReference>
<dbReference type="PANTHER" id="PTHR12684:SF2">
    <property type="entry name" value="TRNA 2'-PHOSPHOTRANSFERASE 1"/>
    <property type="match status" value="1"/>
</dbReference>
<evidence type="ECO:0000313" key="9">
    <source>
        <dbReference type="Proteomes" id="UP001605036"/>
    </source>
</evidence>
<comment type="function">
    <text evidence="1">Catalyzes the last step of tRNA splicing, the transfer of the splice junction 2'-phosphate from ligated tRNA to NAD to produce ADP-ribose 1''-2'' cyclic phosphate.</text>
</comment>
<feature type="region of interest" description="Disordered" evidence="7">
    <location>
        <begin position="1"/>
        <end position="41"/>
    </location>
</feature>
<keyword evidence="9" id="KW-1185">Reference proteome</keyword>
<evidence type="ECO:0000256" key="6">
    <source>
        <dbReference type="ARBA" id="ARBA00047949"/>
    </source>
</evidence>
<feature type="compositionally biased region" description="Polar residues" evidence="7">
    <location>
        <begin position="1"/>
        <end position="15"/>
    </location>
</feature>
<dbReference type="GO" id="GO:0000215">
    <property type="term" value="F:tRNA 2'-phosphotransferase activity"/>
    <property type="evidence" value="ECO:0007669"/>
    <property type="project" value="UniProtKB-EC"/>
</dbReference>
<proteinExistence type="inferred from homology"/>
<organism evidence="8 9">
    <name type="scientific">Riccia fluitans</name>
    <dbReference type="NCBI Taxonomy" id="41844"/>
    <lineage>
        <taxon>Eukaryota</taxon>
        <taxon>Viridiplantae</taxon>
        <taxon>Streptophyta</taxon>
        <taxon>Embryophyta</taxon>
        <taxon>Marchantiophyta</taxon>
        <taxon>Marchantiopsida</taxon>
        <taxon>Marchantiidae</taxon>
        <taxon>Marchantiales</taxon>
        <taxon>Ricciaceae</taxon>
        <taxon>Riccia</taxon>
    </lineage>
</organism>
<dbReference type="Proteomes" id="UP001605036">
    <property type="component" value="Unassembled WGS sequence"/>
</dbReference>
<accession>A0ABD1Y6X5</accession>
<dbReference type="InterPro" id="IPR042081">
    <property type="entry name" value="RNA_2'-PTrans_C"/>
</dbReference>
<evidence type="ECO:0000256" key="7">
    <source>
        <dbReference type="SAM" id="MobiDB-lite"/>
    </source>
</evidence>
<evidence type="ECO:0000256" key="1">
    <source>
        <dbReference type="ARBA" id="ARBA00003343"/>
    </source>
</evidence>
<feature type="compositionally biased region" description="Polar residues" evidence="7">
    <location>
        <begin position="150"/>
        <end position="159"/>
    </location>
</feature>
<evidence type="ECO:0000256" key="5">
    <source>
        <dbReference type="ARBA" id="ARBA00023027"/>
    </source>
</evidence>
<evidence type="ECO:0000313" key="8">
    <source>
        <dbReference type="EMBL" id="KAL2622500.1"/>
    </source>
</evidence>
<protein>
    <recommendedName>
        <fullName evidence="3">2'-phosphotransferase</fullName>
        <ecNumber evidence="3">2.7.1.160</ecNumber>
    </recommendedName>
</protein>
<reference evidence="8 9" key="1">
    <citation type="submission" date="2024-09" db="EMBL/GenBank/DDBJ databases">
        <title>Chromosome-scale assembly of Riccia fluitans.</title>
        <authorList>
            <person name="Paukszto L."/>
            <person name="Sawicki J."/>
            <person name="Karawczyk K."/>
            <person name="Piernik-Szablinska J."/>
            <person name="Szczecinska M."/>
            <person name="Mazdziarz M."/>
        </authorList>
    </citation>
    <scope>NUCLEOTIDE SEQUENCE [LARGE SCALE GENOMIC DNA]</scope>
    <source>
        <strain evidence="8">Rf_01</strain>
        <tissue evidence="8">Aerial parts of the thallus</tissue>
    </source>
</reference>
<dbReference type="Gene3D" id="1.10.10.970">
    <property type="entry name" value="RNA 2'-phosphotransferase, Tpt1/KptA family, N-terminal domain"/>
    <property type="match status" value="1"/>
</dbReference>
<evidence type="ECO:0000256" key="3">
    <source>
        <dbReference type="ARBA" id="ARBA00012007"/>
    </source>
</evidence>
<comment type="caution">
    <text evidence="8">The sequence shown here is derived from an EMBL/GenBank/DDBJ whole genome shotgun (WGS) entry which is preliminary data.</text>
</comment>
<dbReference type="InterPro" id="IPR002745">
    <property type="entry name" value="Ptrans_KptA/Tpt1"/>
</dbReference>
<name>A0ABD1Y6X5_9MARC</name>
<keyword evidence="4" id="KW-0808">Transferase</keyword>
<keyword evidence="5" id="KW-0520">NAD</keyword>
<feature type="region of interest" description="Disordered" evidence="7">
    <location>
        <begin position="106"/>
        <end position="220"/>
    </location>
</feature>
<dbReference type="PANTHER" id="PTHR12684">
    <property type="entry name" value="PUTATIVE PHOSPHOTRANSFERASE"/>
    <property type="match status" value="1"/>
</dbReference>